<name>A0A2T3Z0U2_TRIA4</name>
<proteinExistence type="predicted"/>
<keyword evidence="3" id="KW-1185">Reference proteome</keyword>
<gene>
    <name evidence="2" type="ORF">M441DRAFT_60655</name>
</gene>
<sequence>MNWQGSVQVASVWTSIFIFATAARLRFLSWPYRDKPGLVGFGFLAILAIFMHAHKVAALCMQRRGFCGSEHSRLVYLRLFLLNLDSAF</sequence>
<protein>
    <submittedName>
        <fullName evidence="2">Uncharacterized protein</fullName>
    </submittedName>
</protein>
<reference evidence="2 3" key="1">
    <citation type="submission" date="2016-07" db="EMBL/GenBank/DDBJ databases">
        <title>Multiple horizontal gene transfer events from other fungi enriched the ability of initially mycotrophic Trichoderma (Ascomycota) to feed on dead plant biomass.</title>
        <authorList>
            <consortium name="DOE Joint Genome Institute"/>
            <person name="Aerts A."/>
            <person name="Atanasova L."/>
            <person name="Chenthamara K."/>
            <person name="Zhang J."/>
            <person name="Grujic M."/>
            <person name="Henrissat B."/>
            <person name="Kuo A."/>
            <person name="Salamov A."/>
            <person name="Lipzen A."/>
            <person name="Labutti K."/>
            <person name="Barry K."/>
            <person name="Miao Y."/>
            <person name="Rahimi M.J."/>
            <person name="Shen Q."/>
            <person name="Grigoriev I.V."/>
            <person name="Kubicek C.P."/>
            <person name="Druzhinina I.S."/>
        </authorList>
    </citation>
    <scope>NUCLEOTIDE SEQUENCE [LARGE SCALE GENOMIC DNA]</scope>
    <source>
        <strain evidence="2 3">CBS 433.97</strain>
    </source>
</reference>
<feature type="transmembrane region" description="Helical" evidence="1">
    <location>
        <begin position="6"/>
        <end position="25"/>
    </location>
</feature>
<keyword evidence="1" id="KW-0812">Transmembrane</keyword>
<dbReference type="Proteomes" id="UP000240493">
    <property type="component" value="Unassembled WGS sequence"/>
</dbReference>
<feature type="transmembrane region" description="Helical" evidence="1">
    <location>
        <begin position="37"/>
        <end position="54"/>
    </location>
</feature>
<organism evidence="2 3">
    <name type="scientific">Trichoderma asperellum (strain ATCC 204424 / CBS 433.97 / NBRC 101777)</name>
    <dbReference type="NCBI Taxonomy" id="1042311"/>
    <lineage>
        <taxon>Eukaryota</taxon>
        <taxon>Fungi</taxon>
        <taxon>Dikarya</taxon>
        <taxon>Ascomycota</taxon>
        <taxon>Pezizomycotina</taxon>
        <taxon>Sordariomycetes</taxon>
        <taxon>Hypocreomycetidae</taxon>
        <taxon>Hypocreales</taxon>
        <taxon>Hypocreaceae</taxon>
        <taxon>Trichoderma</taxon>
    </lineage>
</organism>
<evidence type="ECO:0000313" key="2">
    <source>
        <dbReference type="EMBL" id="PTB38431.1"/>
    </source>
</evidence>
<accession>A0A2T3Z0U2</accession>
<keyword evidence="1" id="KW-1133">Transmembrane helix</keyword>
<keyword evidence="1" id="KW-0472">Membrane</keyword>
<evidence type="ECO:0000313" key="3">
    <source>
        <dbReference type="Proteomes" id="UP000240493"/>
    </source>
</evidence>
<dbReference type="EMBL" id="KZ679266">
    <property type="protein sequence ID" value="PTB38431.1"/>
    <property type="molecule type" value="Genomic_DNA"/>
</dbReference>
<evidence type="ECO:0000256" key="1">
    <source>
        <dbReference type="SAM" id="Phobius"/>
    </source>
</evidence>
<dbReference type="AlphaFoldDB" id="A0A2T3Z0U2"/>